<gene>
    <name evidence="1" type="ORF">Adt_15452</name>
</gene>
<name>A0ABD1U2I7_9LAMI</name>
<reference evidence="2" key="1">
    <citation type="submission" date="2024-07" db="EMBL/GenBank/DDBJ databases">
        <title>Two chromosome-level genome assemblies of Korean endemic species Abeliophyllum distichum and Forsythia ovata (Oleaceae).</title>
        <authorList>
            <person name="Jang H."/>
        </authorList>
    </citation>
    <scope>NUCLEOTIDE SEQUENCE [LARGE SCALE GENOMIC DNA]</scope>
</reference>
<dbReference type="Proteomes" id="UP001604336">
    <property type="component" value="Unassembled WGS sequence"/>
</dbReference>
<evidence type="ECO:0008006" key="3">
    <source>
        <dbReference type="Google" id="ProtNLM"/>
    </source>
</evidence>
<dbReference type="AlphaFoldDB" id="A0ABD1U2I7"/>
<sequence length="106" mass="12260">MTRPYVNDMRGIKCAFTRCLNGLTHPLKIVEVHIIYHSFAESYVTWIYHSETEVQTTNVYRQNERAGVEDETMDVIDDVVGDEYAGTSSNGYYDELFEALHSKLYP</sequence>
<keyword evidence="2" id="KW-1185">Reference proteome</keyword>
<comment type="caution">
    <text evidence="1">The sequence shown here is derived from an EMBL/GenBank/DDBJ whole genome shotgun (WGS) entry which is preliminary data.</text>
</comment>
<proteinExistence type="predicted"/>
<evidence type="ECO:0000313" key="1">
    <source>
        <dbReference type="EMBL" id="KAL2519205.1"/>
    </source>
</evidence>
<protein>
    <recommendedName>
        <fullName evidence="3">Transposase</fullName>
    </recommendedName>
</protein>
<dbReference type="EMBL" id="JBFOLK010000004">
    <property type="protein sequence ID" value="KAL2519205.1"/>
    <property type="molecule type" value="Genomic_DNA"/>
</dbReference>
<accession>A0ABD1U2I7</accession>
<evidence type="ECO:0000313" key="2">
    <source>
        <dbReference type="Proteomes" id="UP001604336"/>
    </source>
</evidence>
<organism evidence="1 2">
    <name type="scientific">Abeliophyllum distichum</name>
    <dbReference type="NCBI Taxonomy" id="126358"/>
    <lineage>
        <taxon>Eukaryota</taxon>
        <taxon>Viridiplantae</taxon>
        <taxon>Streptophyta</taxon>
        <taxon>Embryophyta</taxon>
        <taxon>Tracheophyta</taxon>
        <taxon>Spermatophyta</taxon>
        <taxon>Magnoliopsida</taxon>
        <taxon>eudicotyledons</taxon>
        <taxon>Gunneridae</taxon>
        <taxon>Pentapetalae</taxon>
        <taxon>asterids</taxon>
        <taxon>lamiids</taxon>
        <taxon>Lamiales</taxon>
        <taxon>Oleaceae</taxon>
        <taxon>Forsythieae</taxon>
        <taxon>Abeliophyllum</taxon>
    </lineage>
</organism>